<comment type="caution">
    <text evidence="2">The sequence shown here is derived from an EMBL/GenBank/DDBJ whole genome shotgun (WGS) entry which is preliminary data.</text>
</comment>
<evidence type="ECO:0000313" key="2">
    <source>
        <dbReference type="EMBL" id="MFC7140728.1"/>
    </source>
</evidence>
<dbReference type="PANTHER" id="PTHR33824">
    <property type="entry name" value="POLYKETIDE CYCLASE/DEHYDRASE AND LIPID TRANSPORT SUPERFAMILY PROTEIN"/>
    <property type="match status" value="1"/>
</dbReference>
<dbReference type="Proteomes" id="UP001596432">
    <property type="component" value="Unassembled WGS sequence"/>
</dbReference>
<dbReference type="Gene3D" id="3.30.530.20">
    <property type="match status" value="1"/>
</dbReference>
<feature type="region of interest" description="Disordered" evidence="1">
    <location>
        <begin position="1"/>
        <end position="33"/>
    </location>
</feature>
<dbReference type="Pfam" id="PF10604">
    <property type="entry name" value="Polyketide_cyc2"/>
    <property type="match status" value="1"/>
</dbReference>
<keyword evidence="3" id="KW-1185">Reference proteome</keyword>
<dbReference type="CDD" id="cd07817">
    <property type="entry name" value="SRPBCC_8"/>
    <property type="match status" value="1"/>
</dbReference>
<dbReference type="InterPro" id="IPR023393">
    <property type="entry name" value="START-like_dom_sf"/>
</dbReference>
<dbReference type="InterPro" id="IPR047137">
    <property type="entry name" value="ORF3"/>
</dbReference>
<dbReference type="SUPFAM" id="SSF55961">
    <property type="entry name" value="Bet v1-like"/>
    <property type="match status" value="1"/>
</dbReference>
<dbReference type="PANTHER" id="PTHR33824:SF7">
    <property type="entry name" value="POLYKETIDE CYCLASE_DEHYDRASE AND LIPID TRANSPORT SUPERFAMILY PROTEIN"/>
    <property type="match status" value="1"/>
</dbReference>
<evidence type="ECO:0000313" key="3">
    <source>
        <dbReference type="Proteomes" id="UP001596432"/>
    </source>
</evidence>
<dbReference type="EMBL" id="JBHTAS010000001">
    <property type="protein sequence ID" value="MFC7140728.1"/>
    <property type="molecule type" value="Genomic_DNA"/>
</dbReference>
<evidence type="ECO:0000256" key="1">
    <source>
        <dbReference type="SAM" id="MobiDB-lite"/>
    </source>
</evidence>
<dbReference type="AlphaFoldDB" id="A0ABD5Y4A9"/>
<proteinExistence type="predicted"/>
<feature type="compositionally biased region" description="Polar residues" evidence="1">
    <location>
        <begin position="81"/>
        <end position="91"/>
    </location>
</feature>
<gene>
    <name evidence="2" type="ORF">ACFQMA_12970</name>
</gene>
<reference evidence="2 3" key="1">
    <citation type="journal article" date="2019" name="Int. J. Syst. Evol. Microbiol.">
        <title>The Global Catalogue of Microorganisms (GCM) 10K type strain sequencing project: providing services to taxonomists for standard genome sequencing and annotation.</title>
        <authorList>
            <consortium name="The Broad Institute Genomics Platform"/>
            <consortium name="The Broad Institute Genome Sequencing Center for Infectious Disease"/>
            <person name="Wu L."/>
            <person name="Ma J."/>
        </authorList>
    </citation>
    <scope>NUCLEOTIDE SEQUENCE [LARGE SCALE GENOMIC DNA]</scope>
    <source>
        <strain evidence="2 3">XZYJT29</strain>
    </source>
</reference>
<accession>A0ABD5Y4A9</accession>
<dbReference type="RefSeq" id="WP_274321821.1">
    <property type="nucleotide sequence ID" value="NZ_CP118158.1"/>
</dbReference>
<dbReference type="InterPro" id="IPR019587">
    <property type="entry name" value="Polyketide_cyclase/dehydratase"/>
</dbReference>
<sequence length="258" mass="27763">MTSQTTQPGERESSDAGRSGGPNSGTDTGKQRRAAAGIAGGALLLYGISKRSIRGIAAAIAGGWLLNRAIRGGDSTGGSGNWSARQEQSPTGAPLDAPEVQRSITIERPAEELYDHWRDPETHEQIWAHFAEVDRIGEDRQHWAVGGPRNTTVEWDAETVAAEPGEFLRWKSLPGARIPNEGSVRFKSRENGEETEVTLHLRFDPPGGRVGTALAERFDLLPDAAAGTALRRFKSLVETGEIPTLEHNPSARGEGDLV</sequence>
<dbReference type="GeneID" id="78821034"/>
<organism evidence="2 3">
    <name type="scientific">Halosimplex aquaticum</name>
    <dbReference type="NCBI Taxonomy" id="3026162"/>
    <lineage>
        <taxon>Archaea</taxon>
        <taxon>Methanobacteriati</taxon>
        <taxon>Methanobacteriota</taxon>
        <taxon>Stenosarchaea group</taxon>
        <taxon>Halobacteria</taxon>
        <taxon>Halobacteriales</taxon>
        <taxon>Haloarculaceae</taxon>
        <taxon>Halosimplex</taxon>
    </lineage>
</organism>
<name>A0ABD5Y4A9_9EURY</name>
<protein>
    <submittedName>
        <fullName evidence="2">SRPBCC family protein</fullName>
    </submittedName>
</protein>
<feature type="region of interest" description="Disordered" evidence="1">
    <location>
        <begin position="76"/>
        <end position="97"/>
    </location>
</feature>